<feature type="transmembrane region" description="Helical" evidence="2">
    <location>
        <begin position="113"/>
        <end position="133"/>
    </location>
</feature>
<evidence type="ECO:0000256" key="1">
    <source>
        <dbReference type="ARBA" id="ARBA00023319"/>
    </source>
</evidence>
<feature type="chain" id="PRO_5040154488" evidence="3">
    <location>
        <begin position="25"/>
        <end position="209"/>
    </location>
</feature>
<gene>
    <name evidence="4" type="ORF">SKAU_G00029490</name>
</gene>
<dbReference type="GO" id="GO:0050853">
    <property type="term" value="P:B cell receptor signaling pathway"/>
    <property type="evidence" value="ECO:0007669"/>
    <property type="project" value="TreeGrafter"/>
</dbReference>
<dbReference type="GO" id="GO:0019815">
    <property type="term" value="C:B cell receptor complex"/>
    <property type="evidence" value="ECO:0007669"/>
    <property type="project" value="TreeGrafter"/>
</dbReference>
<accession>A0A9Q1GDB9</accession>
<keyword evidence="2" id="KW-1133">Transmembrane helix</keyword>
<keyword evidence="2" id="KW-0812">Transmembrane</keyword>
<protein>
    <submittedName>
        <fullName evidence="4">Uncharacterized protein</fullName>
    </submittedName>
</protein>
<dbReference type="GO" id="GO:0009897">
    <property type="term" value="C:external side of plasma membrane"/>
    <property type="evidence" value="ECO:0007669"/>
    <property type="project" value="TreeGrafter"/>
</dbReference>
<organism evidence="4 5">
    <name type="scientific">Synaphobranchus kaupii</name>
    <name type="common">Kaup's arrowtooth eel</name>
    <dbReference type="NCBI Taxonomy" id="118154"/>
    <lineage>
        <taxon>Eukaryota</taxon>
        <taxon>Metazoa</taxon>
        <taxon>Chordata</taxon>
        <taxon>Craniata</taxon>
        <taxon>Vertebrata</taxon>
        <taxon>Euteleostomi</taxon>
        <taxon>Actinopterygii</taxon>
        <taxon>Neopterygii</taxon>
        <taxon>Teleostei</taxon>
        <taxon>Anguilliformes</taxon>
        <taxon>Synaphobranchidae</taxon>
        <taxon>Synaphobranchus</taxon>
    </lineage>
</organism>
<keyword evidence="5" id="KW-1185">Reference proteome</keyword>
<keyword evidence="1" id="KW-0393">Immunoglobulin domain</keyword>
<keyword evidence="2" id="KW-0472">Membrane</keyword>
<dbReference type="OrthoDB" id="10012075at2759"/>
<sequence>MSHLTILLSSLILSFLSTCGDNEAFTLTQSPLSITVKEGEAVHMQCCWEGILNMQQVVVKCVSTNDTGVFICKMDIDIPVYQHRQGPGTQLKVERTNNSSTAESSKPIPLTTLLIPLTVAMGALSLCAFMCYWRKKKLMPYPGQATGRVGMVIHEVPHGEGEEVMEEEGEVALAENEGSTRSSAGSTQWCAVQVYESFDYFAVQSSEDG</sequence>
<evidence type="ECO:0000256" key="2">
    <source>
        <dbReference type="SAM" id="Phobius"/>
    </source>
</evidence>
<evidence type="ECO:0000256" key="3">
    <source>
        <dbReference type="SAM" id="SignalP"/>
    </source>
</evidence>
<reference evidence="4" key="1">
    <citation type="journal article" date="2023" name="Science">
        <title>Genome structures resolve the early diversification of teleost fishes.</title>
        <authorList>
            <person name="Parey E."/>
            <person name="Louis A."/>
            <person name="Montfort J."/>
            <person name="Bouchez O."/>
            <person name="Roques C."/>
            <person name="Iampietro C."/>
            <person name="Lluch J."/>
            <person name="Castinel A."/>
            <person name="Donnadieu C."/>
            <person name="Desvignes T."/>
            <person name="Floi Bucao C."/>
            <person name="Jouanno E."/>
            <person name="Wen M."/>
            <person name="Mejri S."/>
            <person name="Dirks R."/>
            <person name="Jansen H."/>
            <person name="Henkel C."/>
            <person name="Chen W.J."/>
            <person name="Zahm M."/>
            <person name="Cabau C."/>
            <person name="Klopp C."/>
            <person name="Thompson A.W."/>
            <person name="Robinson-Rechavi M."/>
            <person name="Braasch I."/>
            <person name="Lecointre G."/>
            <person name="Bobe J."/>
            <person name="Postlethwait J.H."/>
            <person name="Berthelot C."/>
            <person name="Roest Crollius H."/>
            <person name="Guiguen Y."/>
        </authorList>
    </citation>
    <scope>NUCLEOTIDE SEQUENCE</scope>
    <source>
        <strain evidence="4">WJC10195</strain>
    </source>
</reference>
<dbReference type="GO" id="GO:0030183">
    <property type="term" value="P:B cell differentiation"/>
    <property type="evidence" value="ECO:0007669"/>
    <property type="project" value="TreeGrafter"/>
</dbReference>
<evidence type="ECO:0000313" key="4">
    <source>
        <dbReference type="EMBL" id="KAJ8382171.1"/>
    </source>
</evidence>
<comment type="caution">
    <text evidence="4">The sequence shown here is derived from an EMBL/GenBank/DDBJ whole genome shotgun (WGS) entry which is preliminary data.</text>
</comment>
<name>A0A9Q1GDB9_SYNKA</name>
<dbReference type="SUPFAM" id="SSF48726">
    <property type="entry name" value="Immunoglobulin"/>
    <property type="match status" value="1"/>
</dbReference>
<keyword evidence="3" id="KW-0732">Signal</keyword>
<dbReference type="EMBL" id="JAINUF010000001">
    <property type="protein sequence ID" value="KAJ8382171.1"/>
    <property type="molecule type" value="Genomic_DNA"/>
</dbReference>
<feature type="signal peptide" evidence="3">
    <location>
        <begin position="1"/>
        <end position="24"/>
    </location>
</feature>
<dbReference type="PANTHER" id="PTHR14334">
    <property type="entry name" value="B-CELL ANTIGEN RECEPTOR COMPLEX-ASSOCIATED PROTEIN"/>
    <property type="match status" value="1"/>
</dbReference>
<dbReference type="AlphaFoldDB" id="A0A9Q1GDB9"/>
<dbReference type="InterPro" id="IPR036179">
    <property type="entry name" value="Ig-like_dom_sf"/>
</dbReference>
<dbReference type="Proteomes" id="UP001152622">
    <property type="component" value="Chromosome 1"/>
</dbReference>
<proteinExistence type="predicted"/>
<evidence type="ECO:0000313" key="5">
    <source>
        <dbReference type="Proteomes" id="UP001152622"/>
    </source>
</evidence>